<proteinExistence type="predicted"/>
<protein>
    <submittedName>
        <fullName evidence="2">Uncharacterized protein</fullName>
    </submittedName>
</protein>
<dbReference type="EMBL" id="MZNU01000414">
    <property type="protein sequence ID" value="OWO97989.1"/>
    <property type="molecule type" value="Genomic_DNA"/>
</dbReference>
<dbReference type="InParanoid" id="A0A218YTS6"/>
<keyword evidence="3" id="KW-1185">Reference proteome</keyword>
<evidence type="ECO:0000313" key="3">
    <source>
        <dbReference type="Proteomes" id="UP000242519"/>
    </source>
</evidence>
<evidence type="ECO:0000313" key="2">
    <source>
        <dbReference type="EMBL" id="OWO97989.1"/>
    </source>
</evidence>
<gene>
    <name evidence="2" type="ORF">B2J93_8214</name>
</gene>
<feature type="compositionally biased region" description="Basic residues" evidence="1">
    <location>
        <begin position="177"/>
        <end position="186"/>
    </location>
</feature>
<feature type="compositionally biased region" description="Pro residues" evidence="1">
    <location>
        <begin position="221"/>
        <end position="233"/>
    </location>
</feature>
<feature type="region of interest" description="Disordered" evidence="1">
    <location>
        <begin position="1"/>
        <end position="103"/>
    </location>
</feature>
<dbReference type="STRING" id="503106.A0A218YTS6"/>
<evidence type="ECO:0000256" key="1">
    <source>
        <dbReference type="SAM" id="MobiDB-lite"/>
    </source>
</evidence>
<sequence length="317" mass="36219">MSYHDHYFNQPPDQGAAYRGLLPPSRTWYEEDSRRRGRPPAYRSDAYAVSYAHSPPRSPSSETTFYSRSAPNSCSTPRPESPVEHQATTDTRSGPYTYDNEEPGQERLIAYLVDQSGHPNRAAASVDREFSAHAAQHITGRADPASPRSEKYARDPPRSRSFPEEEPAAGPRYRAASPRHRERVRSRAPSPPRPRESCRAPFLQRRASSSRPVRSAGRYHSPPPRTSPYPEPGAPRYASAPWYRHPRSPEPSRERVHRPRSEAEEKRSCWRYVTQEQASSSSRCRVARAPRPPPAASAQEKYEQMERPSRYRSTRER</sequence>
<feature type="region of interest" description="Disordered" evidence="1">
    <location>
        <begin position="137"/>
        <end position="317"/>
    </location>
</feature>
<reference evidence="2 3" key="1">
    <citation type="submission" date="2017-04" db="EMBL/GenBank/DDBJ databases">
        <title>Draft genome sequence of Marssonina coronaria NL1: causal agent of apple blotch.</title>
        <authorList>
            <person name="Cheng Q."/>
        </authorList>
    </citation>
    <scope>NUCLEOTIDE SEQUENCE [LARGE SCALE GENOMIC DNA]</scope>
    <source>
        <strain evidence="2 3">NL1</strain>
    </source>
</reference>
<accession>A0A218YTS6</accession>
<feature type="compositionally biased region" description="Low complexity" evidence="1">
    <location>
        <begin position="199"/>
        <end position="218"/>
    </location>
</feature>
<comment type="caution">
    <text evidence="2">The sequence shown here is derived from an EMBL/GenBank/DDBJ whole genome shotgun (WGS) entry which is preliminary data.</text>
</comment>
<dbReference type="Proteomes" id="UP000242519">
    <property type="component" value="Unassembled WGS sequence"/>
</dbReference>
<feature type="compositionally biased region" description="Basic and acidic residues" evidence="1">
    <location>
        <begin position="148"/>
        <end position="163"/>
    </location>
</feature>
<feature type="compositionally biased region" description="Basic and acidic residues" evidence="1">
    <location>
        <begin position="247"/>
        <end position="268"/>
    </location>
</feature>
<name>A0A218YTS6_9HELO</name>
<feature type="compositionally biased region" description="Polar residues" evidence="1">
    <location>
        <begin position="59"/>
        <end position="78"/>
    </location>
</feature>
<feature type="compositionally biased region" description="Basic and acidic residues" evidence="1">
    <location>
        <begin position="300"/>
        <end position="317"/>
    </location>
</feature>
<organism evidence="2 3">
    <name type="scientific">Diplocarpon coronariae</name>
    <dbReference type="NCBI Taxonomy" id="2795749"/>
    <lineage>
        <taxon>Eukaryota</taxon>
        <taxon>Fungi</taxon>
        <taxon>Dikarya</taxon>
        <taxon>Ascomycota</taxon>
        <taxon>Pezizomycotina</taxon>
        <taxon>Leotiomycetes</taxon>
        <taxon>Helotiales</taxon>
        <taxon>Drepanopezizaceae</taxon>
        <taxon>Diplocarpon</taxon>
    </lineage>
</organism>
<dbReference type="AlphaFoldDB" id="A0A218YTS6"/>
<dbReference type="OrthoDB" id="3565142at2759"/>
<feature type="compositionally biased region" description="Low complexity" evidence="1">
    <location>
        <begin position="278"/>
        <end position="289"/>
    </location>
</feature>